<dbReference type="EC" id="5.6.2.4" evidence="9"/>
<dbReference type="SMART" id="SM00490">
    <property type="entry name" value="HELICc"/>
    <property type="match status" value="1"/>
</dbReference>
<keyword evidence="7" id="KW-0469">Meiosis</keyword>
<keyword evidence="2" id="KW-0547">Nucleotide-binding</keyword>
<evidence type="ECO:0000256" key="4">
    <source>
        <dbReference type="ARBA" id="ARBA00022806"/>
    </source>
</evidence>
<dbReference type="SMART" id="SM00973">
    <property type="entry name" value="Sec63"/>
    <property type="match status" value="1"/>
</dbReference>
<dbReference type="InterPro" id="IPR036388">
    <property type="entry name" value="WH-like_DNA-bd_sf"/>
</dbReference>
<comment type="similarity">
    <text evidence="1">Belongs to the helicase family. SKI2 subfamily.</text>
</comment>
<dbReference type="SUPFAM" id="SSF158702">
    <property type="entry name" value="Sec63 N-terminal domain-like"/>
    <property type="match status" value="1"/>
</dbReference>
<dbReference type="InterPro" id="IPR011545">
    <property type="entry name" value="DEAD/DEAH_box_helicase_dom"/>
</dbReference>
<dbReference type="GO" id="GO:0005524">
    <property type="term" value="F:ATP binding"/>
    <property type="evidence" value="ECO:0007669"/>
    <property type="project" value="UniProtKB-KW"/>
</dbReference>
<dbReference type="Proteomes" id="UP001465755">
    <property type="component" value="Unassembled WGS sequence"/>
</dbReference>
<evidence type="ECO:0000256" key="6">
    <source>
        <dbReference type="ARBA" id="ARBA00023235"/>
    </source>
</evidence>
<feature type="domain" description="Helicase ATP-binding" evidence="12">
    <location>
        <begin position="52"/>
        <end position="212"/>
    </location>
</feature>
<evidence type="ECO:0000256" key="10">
    <source>
        <dbReference type="ARBA" id="ARBA00048988"/>
    </source>
</evidence>
<dbReference type="InterPro" id="IPR004179">
    <property type="entry name" value="Sec63-dom"/>
</dbReference>
<evidence type="ECO:0000256" key="9">
    <source>
        <dbReference type="ARBA" id="ARBA00034808"/>
    </source>
</evidence>
<proteinExistence type="inferred from homology"/>
<dbReference type="InterPro" id="IPR027417">
    <property type="entry name" value="P-loop_NTPase"/>
</dbReference>
<dbReference type="Pfam" id="PF23445">
    <property type="entry name" value="WHD_SNRNP200"/>
    <property type="match status" value="1"/>
</dbReference>
<sequence length="848" mass="93389">MQTYVPALPGSARQHHQQAGEDYGVRSVEELPEAFRGLFNFRFFNIVQSESFDRCFADGNMVVSAPTGSGKTGILELAMIRLFAQAHTRNGSFAPSPGAVKALYLAPNRALVQERVKDWQGRFRHMSLECKELTGDTGMLDVHELDNADIICTTPEKFDAVTRKRQDQGGMRFLGEVGLLPIARVRFIAISATVPNIQDLGSWLEVPSGGVMVFGDELRPVKLRTVVKGYAPTKTDFLFEKRLNDYLLGVIQEHSQQKPTLVFCSSRKGVADTALHIAKDRAAVEDLFRSRMLAVLCTTSTLAMGVNLPAHLVIIKGTRLWAGAQEDGASKGFKEYDRSACLQMIGRAGRPQFDNEGVAVIMTASNNVRRYNTLALGQELLESQLQGPMAEHLNAEIVLRTVTDVSQAIMWVCSTFMYIRVKQNPSFYGMPANLHTARSIEGALKDRVIMSTLRDLAQHGLVEMDDQAFSFTSTEPGRLMAHHYIRLKTMIAITALDSHASMPDLLMLIARSTECSSIKIKRGEKKQLNQINKQLGHDRLEYCILDDHRSDRPKERLGSGPEKSFVMVNATLSNESTEGFDQSMKQDLDQVIRDGKRITSCMVRYFAWSRQLAAAANALILQKCLQKRMWPQSDRLLSQMARVGRQLATKLHAAGIDSLAALNAADPRRLESAAQRAYPFGTQLKDDLKHILPPAVSLEIECTGVKAAGMATIKVTLTRMPASAPFPSRSAAHLVAGSTHDDKLLLHEALLLEQFPSPFSWQCDCSVQAGTGSIGVPVVASLILDDLLGLDVHAKLMLPSSGTFAAQQSQEAGPGRAEKCGTCHAKQVHFARHVSKAGELWPCDPSHC</sequence>
<dbReference type="GO" id="GO:0016787">
    <property type="term" value="F:hydrolase activity"/>
    <property type="evidence" value="ECO:0007669"/>
    <property type="project" value="UniProtKB-KW"/>
</dbReference>
<dbReference type="PROSITE" id="PS51192">
    <property type="entry name" value="HELICASE_ATP_BIND_1"/>
    <property type="match status" value="1"/>
</dbReference>
<accession>A0AAW1PD97</accession>
<dbReference type="SUPFAM" id="SSF52540">
    <property type="entry name" value="P-loop containing nucleoside triphosphate hydrolases"/>
    <property type="match status" value="1"/>
</dbReference>
<dbReference type="Pfam" id="PF00270">
    <property type="entry name" value="DEAD"/>
    <property type="match status" value="1"/>
</dbReference>
<dbReference type="EMBL" id="JALJOQ010000038">
    <property type="protein sequence ID" value="KAK9806413.1"/>
    <property type="molecule type" value="Genomic_DNA"/>
</dbReference>
<dbReference type="FunFam" id="1.10.10.10:FF:000012">
    <property type="entry name" value="U5 small nuclear ribonucleoprotein helicase"/>
    <property type="match status" value="1"/>
</dbReference>
<dbReference type="Gene3D" id="3.40.50.300">
    <property type="entry name" value="P-loop containing nucleotide triphosphate hydrolases"/>
    <property type="match status" value="4"/>
</dbReference>
<evidence type="ECO:0000256" key="3">
    <source>
        <dbReference type="ARBA" id="ARBA00022801"/>
    </source>
</evidence>
<evidence type="ECO:0000256" key="8">
    <source>
        <dbReference type="ARBA" id="ARBA00034617"/>
    </source>
</evidence>
<evidence type="ECO:0000256" key="7">
    <source>
        <dbReference type="ARBA" id="ARBA00023254"/>
    </source>
</evidence>
<dbReference type="PANTHER" id="PTHR47835:SF3">
    <property type="entry name" value="HELICASE FOR MEIOSIS 1"/>
    <property type="match status" value="1"/>
</dbReference>
<dbReference type="Pfam" id="PF02889">
    <property type="entry name" value="Sec63"/>
    <property type="match status" value="1"/>
</dbReference>
<comment type="catalytic activity">
    <reaction evidence="8">
        <text>Couples ATP hydrolysis with the unwinding of duplex DNA by translocating in the 3'-5' direction.</text>
        <dbReference type="EC" id="5.6.2.4"/>
    </reaction>
</comment>
<evidence type="ECO:0000313" key="15">
    <source>
        <dbReference type="Proteomes" id="UP001465755"/>
    </source>
</evidence>
<comment type="caution">
    <text evidence="14">The sequence shown here is derived from an EMBL/GenBank/DDBJ whole genome shotgun (WGS) entry which is preliminary data.</text>
</comment>
<dbReference type="GO" id="GO:0043138">
    <property type="term" value="F:3'-5' DNA helicase activity"/>
    <property type="evidence" value="ECO:0007669"/>
    <property type="project" value="UniProtKB-EC"/>
</dbReference>
<keyword evidence="3" id="KW-0378">Hydrolase</keyword>
<dbReference type="InterPro" id="IPR036390">
    <property type="entry name" value="WH_DNA-bd_sf"/>
</dbReference>
<dbReference type="Gene3D" id="1.10.10.10">
    <property type="entry name" value="Winged helix-like DNA-binding domain superfamily/Winged helix DNA-binding domain"/>
    <property type="match status" value="1"/>
</dbReference>
<evidence type="ECO:0000256" key="2">
    <source>
        <dbReference type="ARBA" id="ARBA00022741"/>
    </source>
</evidence>
<feature type="domain" description="Helicase C-terminal" evidence="13">
    <location>
        <begin position="196"/>
        <end position="397"/>
    </location>
</feature>
<dbReference type="InterPro" id="IPR014001">
    <property type="entry name" value="Helicase_ATP-bd"/>
</dbReference>
<gene>
    <name evidence="14" type="ORF">WJX73_003409</name>
</gene>
<dbReference type="SMART" id="SM00487">
    <property type="entry name" value="DEXDc"/>
    <property type="match status" value="1"/>
</dbReference>
<dbReference type="PROSITE" id="PS51194">
    <property type="entry name" value="HELICASE_CTER"/>
    <property type="match status" value="1"/>
</dbReference>
<keyword evidence="6" id="KW-0413">Isomerase</keyword>
<evidence type="ECO:0000256" key="1">
    <source>
        <dbReference type="ARBA" id="ARBA00010140"/>
    </source>
</evidence>
<evidence type="ECO:0000313" key="14">
    <source>
        <dbReference type="EMBL" id="KAK9806413.1"/>
    </source>
</evidence>
<dbReference type="InterPro" id="IPR057842">
    <property type="entry name" value="WH_MER3"/>
</dbReference>
<evidence type="ECO:0000259" key="13">
    <source>
        <dbReference type="PROSITE" id="PS51194"/>
    </source>
</evidence>
<feature type="region of interest" description="Disordered" evidence="11">
    <location>
        <begin position="1"/>
        <end position="20"/>
    </location>
</feature>
<protein>
    <recommendedName>
        <fullName evidence="9">DNA 3'-5' helicase</fullName>
        <ecNumber evidence="9">5.6.2.4</ecNumber>
    </recommendedName>
</protein>
<dbReference type="Pfam" id="PF00271">
    <property type="entry name" value="Helicase_C"/>
    <property type="match status" value="1"/>
</dbReference>
<evidence type="ECO:0000256" key="11">
    <source>
        <dbReference type="SAM" id="MobiDB-lite"/>
    </source>
</evidence>
<keyword evidence="4" id="KW-0347">Helicase</keyword>
<comment type="catalytic activity">
    <reaction evidence="10">
        <text>ATP + H2O = ADP + phosphate + H(+)</text>
        <dbReference type="Rhea" id="RHEA:13065"/>
        <dbReference type="ChEBI" id="CHEBI:15377"/>
        <dbReference type="ChEBI" id="CHEBI:15378"/>
        <dbReference type="ChEBI" id="CHEBI:30616"/>
        <dbReference type="ChEBI" id="CHEBI:43474"/>
        <dbReference type="ChEBI" id="CHEBI:456216"/>
        <dbReference type="EC" id="5.6.2.4"/>
    </reaction>
</comment>
<dbReference type="PANTHER" id="PTHR47835">
    <property type="entry name" value="HFM1, ATP DEPENDENT DNA HELICASE HOMOLOG"/>
    <property type="match status" value="1"/>
</dbReference>
<reference evidence="14 15" key="1">
    <citation type="journal article" date="2024" name="Nat. Commun.">
        <title>Phylogenomics reveals the evolutionary origins of lichenization in chlorophyte algae.</title>
        <authorList>
            <person name="Puginier C."/>
            <person name="Libourel C."/>
            <person name="Otte J."/>
            <person name="Skaloud P."/>
            <person name="Haon M."/>
            <person name="Grisel S."/>
            <person name="Petersen M."/>
            <person name="Berrin J.G."/>
            <person name="Delaux P.M."/>
            <person name="Dal Grande F."/>
            <person name="Keller J."/>
        </authorList>
    </citation>
    <scope>NUCLEOTIDE SEQUENCE [LARGE SCALE GENOMIC DNA]</scope>
    <source>
        <strain evidence="14 15">SAG 2036</strain>
    </source>
</reference>
<keyword evidence="15" id="KW-1185">Reference proteome</keyword>
<dbReference type="SUPFAM" id="SSF46785">
    <property type="entry name" value="Winged helix' DNA-binding domain"/>
    <property type="match status" value="1"/>
</dbReference>
<dbReference type="GO" id="GO:0003676">
    <property type="term" value="F:nucleic acid binding"/>
    <property type="evidence" value="ECO:0007669"/>
    <property type="project" value="InterPro"/>
</dbReference>
<dbReference type="InterPro" id="IPR052247">
    <property type="entry name" value="Meiotic_Crossover_Helicase"/>
</dbReference>
<name>A0AAW1PD97_9CHLO</name>
<dbReference type="CDD" id="cd18795">
    <property type="entry name" value="SF2_C_Ski2"/>
    <property type="match status" value="1"/>
</dbReference>
<dbReference type="GO" id="GO:0051321">
    <property type="term" value="P:meiotic cell cycle"/>
    <property type="evidence" value="ECO:0007669"/>
    <property type="project" value="UniProtKB-KW"/>
</dbReference>
<dbReference type="InterPro" id="IPR001650">
    <property type="entry name" value="Helicase_C-like"/>
</dbReference>
<keyword evidence="5" id="KW-0067">ATP-binding</keyword>
<evidence type="ECO:0000256" key="5">
    <source>
        <dbReference type="ARBA" id="ARBA00022840"/>
    </source>
</evidence>
<organism evidence="14 15">
    <name type="scientific">Symbiochloris irregularis</name>
    <dbReference type="NCBI Taxonomy" id="706552"/>
    <lineage>
        <taxon>Eukaryota</taxon>
        <taxon>Viridiplantae</taxon>
        <taxon>Chlorophyta</taxon>
        <taxon>core chlorophytes</taxon>
        <taxon>Trebouxiophyceae</taxon>
        <taxon>Trebouxiales</taxon>
        <taxon>Trebouxiaceae</taxon>
        <taxon>Symbiochloris</taxon>
    </lineage>
</organism>
<dbReference type="AlphaFoldDB" id="A0AAW1PD97"/>
<evidence type="ECO:0000259" key="12">
    <source>
        <dbReference type="PROSITE" id="PS51192"/>
    </source>
</evidence>
<dbReference type="Gene3D" id="1.10.3380.10">
    <property type="entry name" value="Sec63 N-terminal domain-like domain"/>
    <property type="match status" value="1"/>
</dbReference>